<dbReference type="Proteomes" id="UP001576776">
    <property type="component" value="Unassembled WGS sequence"/>
</dbReference>
<dbReference type="EMBL" id="JBHFNS010000036">
    <property type="protein sequence ID" value="MFB2935251.1"/>
    <property type="molecule type" value="Genomic_DNA"/>
</dbReference>
<proteinExistence type="predicted"/>
<dbReference type="InterPro" id="IPR029060">
    <property type="entry name" value="PIN-like_dom_sf"/>
</dbReference>
<name>A0ABV4Y9Q7_9CYAN</name>
<dbReference type="SUPFAM" id="SSF88723">
    <property type="entry name" value="PIN domain-like"/>
    <property type="match status" value="1"/>
</dbReference>
<evidence type="ECO:0000259" key="1">
    <source>
        <dbReference type="Pfam" id="PF01850"/>
    </source>
</evidence>
<organism evidence="2 3">
    <name type="scientific">Floridaenema fluviatile BLCC-F154</name>
    <dbReference type="NCBI Taxonomy" id="3153640"/>
    <lineage>
        <taxon>Bacteria</taxon>
        <taxon>Bacillati</taxon>
        <taxon>Cyanobacteriota</taxon>
        <taxon>Cyanophyceae</taxon>
        <taxon>Oscillatoriophycideae</taxon>
        <taxon>Aerosakkonematales</taxon>
        <taxon>Aerosakkonemataceae</taxon>
        <taxon>Floridanema</taxon>
        <taxon>Floridanema fluviatile</taxon>
    </lineage>
</organism>
<comment type="caution">
    <text evidence="2">The sequence shown here is derived from an EMBL/GenBank/DDBJ whole genome shotgun (WGS) entry which is preliminary data.</text>
</comment>
<dbReference type="Pfam" id="PF01850">
    <property type="entry name" value="PIN"/>
    <property type="match status" value="1"/>
</dbReference>
<evidence type="ECO:0000313" key="2">
    <source>
        <dbReference type="EMBL" id="MFB2935251.1"/>
    </source>
</evidence>
<keyword evidence="3" id="KW-1185">Reference proteome</keyword>
<gene>
    <name evidence="2" type="ORF">ACE1B6_08220</name>
</gene>
<dbReference type="RefSeq" id="WP_413256789.1">
    <property type="nucleotide sequence ID" value="NZ_JBHFNS010000036.1"/>
</dbReference>
<evidence type="ECO:0000313" key="3">
    <source>
        <dbReference type="Proteomes" id="UP001576776"/>
    </source>
</evidence>
<sequence length="48" mass="5493">MEDAGVRLNDLWIACTAIQHNLTIVSEDSDFKQISKARQLNVECWKTT</sequence>
<feature type="domain" description="PIN" evidence="1">
    <location>
        <begin position="3"/>
        <end position="36"/>
    </location>
</feature>
<protein>
    <submittedName>
        <fullName evidence="2">PIN domain-containing protein</fullName>
    </submittedName>
</protein>
<dbReference type="InterPro" id="IPR002716">
    <property type="entry name" value="PIN_dom"/>
</dbReference>
<dbReference type="Gene3D" id="3.40.50.1010">
    <property type="entry name" value="5'-nuclease"/>
    <property type="match status" value="1"/>
</dbReference>
<reference evidence="2 3" key="1">
    <citation type="submission" date="2024-09" db="EMBL/GenBank/DDBJ databases">
        <title>Floridaenema gen nov. (Aerosakkonemataceae, Aerosakkonematales ord. nov., Cyanobacteria) from benthic tropical and subtropical fresh waters, with the description of four new species.</title>
        <authorList>
            <person name="Moretto J.A."/>
            <person name="Berthold D.E."/>
            <person name="Lefler F.W."/>
            <person name="Huang I.-S."/>
            <person name="Laughinghouse H. IV."/>
        </authorList>
    </citation>
    <scope>NUCLEOTIDE SEQUENCE [LARGE SCALE GENOMIC DNA]</scope>
    <source>
        <strain evidence="2 3">BLCC-F154</strain>
    </source>
</reference>
<accession>A0ABV4Y9Q7</accession>